<proteinExistence type="predicted"/>
<dbReference type="InterPro" id="IPR032675">
    <property type="entry name" value="LRR_dom_sf"/>
</dbReference>
<dbReference type="Proteomes" id="UP000775872">
    <property type="component" value="Unassembled WGS sequence"/>
</dbReference>
<gene>
    <name evidence="1" type="ORF">CSOL1703_00012075</name>
</gene>
<dbReference type="EMBL" id="CABFOC020000014">
    <property type="protein sequence ID" value="CAH0046341.1"/>
    <property type="molecule type" value="Genomic_DNA"/>
</dbReference>
<accession>A0A9P0E7Z8</accession>
<sequence length="469" mass="53472">MDSSTAQVLDSTPIYNVPPEVLHRILAHLIKPWGSPENLDILRISKYVYNVALPLTVKRFENPLGLEYNDPQSEVEVARYQRRNARFLRYLLIEKPRLAHYAQEISLREVQIERQTARSFGEHSEADLEFYADLLVNKLNMIIPFDSAVEWIDSLGKGCSDAHFTFLVASLPGLCTVAYDPANNDQDADARRARELAESPGAGIVPCFHTALLPLRSIEFSTHGLSSREIWHFRPDRNTSMIQKFERLPPRASSIEKISLSESHVSHRLLQALLNSCRAVEEFTLMSGLRVPGANIAPEVRPRELIQAFLPHADTLEYLCTTFDCHRHLRMDEIVLGKSFFGRQLADMTALTTIVADMESITGVCFRNLSNWARVVQHPNEMLELDEIPSVAECLPASLQYLELRNCTLVVRELMQDFLQQIGPGRQCESLRHLRLILDFYDMGREDHLQLWLDPTTPLILDLEYTPSA</sequence>
<dbReference type="Gene3D" id="3.80.10.10">
    <property type="entry name" value="Ribonuclease Inhibitor"/>
    <property type="match status" value="1"/>
</dbReference>
<protein>
    <recommendedName>
        <fullName evidence="3">F-box domain-containing protein</fullName>
    </recommendedName>
</protein>
<comment type="caution">
    <text evidence="1">The sequence shown here is derived from an EMBL/GenBank/DDBJ whole genome shotgun (WGS) entry which is preliminary data.</text>
</comment>
<evidence type="ECO:0000313" key="1">
    <source>
        <dbReference type="EMBL" id="CAH0046341.1"/>
    </source>
</evidence>
<evidence type="ECO:0008006" key="3">
    <source>
        <dbReference type="Google" id="ProtNLM"/>
    </source>
</evidence>
<organism evidence="1 2">
    <name type="scientific">Clonostachys solani</name>
    <dbReference type="NCBI Taxonomy" id="160281"/>
    <lineage>
        <taxon>Eukaryota</taxon>
        <taxon>Fungi</taxon>
        <taxon>Dikarya</taxon>
        <taxon>Ascomycota</taxon>
        <taxon>Pezizomycotina</taxon>
        <taxon>Sordariomycetes</taxon>
        <taxon>Hypocreomycetidae</taxon>
        <taxon>Hypocreales</taxon>
        <taxon>Bionectriaceae</taxon>
        <taxon>Clonostachys</taxon>
    </lineage>
</organism>
<dbReference type="OrthoDB" id="5124148at2759"/>
<dbReference type="AlphaFoldDB" id="A0A9P0E7Z8"/>
<name>A0A9P0E7Z8_9HYPO</name>
<keyword evidence="2" id="KW-1185">Reference proteome</keyword>
<reference evidence="1" key="1">
    <citation type="submission" date="2021-10" db="EMBL/GenBank/DDBJ databases">
        <authorList>
            <person name="Piombo E."/>
        </authorList>
    </citation>
    <scope>NUCLEOTIDE SEQUENCE</scope>
</reference>
<evidence type="ECO:0000313" key="2">
    <source>
        <dbReference type="Proteomes" id="UP000775872"/>
    </source>
</evidence>